<dbReference type="EMBL" id="WDAL01000026">
    <property type="protein sequence ID" value="KAB6633862.1"/>
    <property type="molecule type" value="Genomic_DNA"/>
</dbReference>
<keyword evidence="2" id="KW-0067">ATP-binding</keyword>
<keyword evidence="3" id="KW-0347">Helicase</keyword>
<organism evidence="3 4">
    <name type="scientific">Phocaeicola vulgatus</name>
    <name type="common">Bacteroides vulgatus</name>
    <dbReference type="NCBI Taxonomy" id="821"/>
    <lineage>
        <taxon>Bacteria</taxon>
        <taxon>Pseudomonadati</taxon>
        <taxon>Bacteroidota</taxon>
        <taxon>Bacteroidia</taxon>
        <taxon>Bacteroidales</taxon>
        <taxon>Bacteroidaceae</taxon>
        <taxon>Phocaeicola</taxon>
    </lineage>
</organism>
<dbReference type="GO" id="GO:0003676">
    <property type="term" value="F:nucleic acid binding"/>
    <property type="evidence" value="ECO:0007669"/>
    <property type="project" value="InterPro"/>
</dbReference>
<name>A0A6I1B1E0_PHOVU</name>
<dbReference type="SUPFAM" id="SSF52540">
    <property type="entry name" value="P-loop containing nucleoside triphosphate hydrolases"/>
    <property type="match status" value="2"/>
</dbReference>
<evidence type="ECO:0000256" key="1">
    <source>
        <dbReference type="ARBA" id="ARBA00022741"/>
    </source>
</evidence>
<evidence type="ECO:0000313" key="3">
    <source>
        <dbReference type="EMBL" id="KAB6633862.1"/>
    </source>
</evidence>
<sequence length="2129" mass="242364">MNFSELYNSNRKAVERALVAMWCGESNNESQRSYIKQIKALISDLFAPKNAVPVVQCMNSYIPVSPDKVEKAKSLVGKLWTKPYPPYEHQYKCWDVLLNQHTADNKPKSIVVTTGTGSGKTECFMMPLVHDLSLHAQPGMIQALFLYPLNALMEDQKERLEELLTSAEETTGTRLTYTVYNGDLPEMEPKSTDTSDDANKLRKRIEQITGGIYEFVQTDPNEKGHFELKNAKYSHMVYTRKDVRNNPPHIVLTNPTMLEYILLRGSDANLIVAGRNSLRWIAIDETHSYTGAGAAELAMLLRRVLLAFKVDAQDIRFATSSATFGNGEDKEKDERELKEFIAGITGINADQVEAVGGSRIGETEIPQGEDEERWKKIFHSDYISLDELYPVEATISEKLQWLDEMCQREENRYKDAGLKIPDMKLKVHYFYRVPNNGLYVRLNEFADGSFKIYSENITSRKSDGEVDSSEEVPLLELSRCKHCGEYVAVAMVNMEDWTYEPVATDDSDMFDLDMEESDDSSRKNYVIFGLSKTKSIKGDNNVSFRLLPGAQLQPVTPADKENTDSWHVVGNIQGCCPYCNAKQGKSHNTDKDIEDDANGNMEDNRLQKLRLSADFISRMMAPSVLDQLDKGESTTGGIVLHDGQQYISFVDSRQAAAKATLKQNLEQERMWFYSTIYHEMCRRRANGITKEAAMAQIMAAVQADPMSMLKYAPMLQNLQSPDTNVVQKQLDDMSCNYMTWSEIAELLKKDPYCPVFASVFVKRSGESDEIEDGLPSDEIIDKYVQSIMVMYLSHRPASAASPENLGLFEACYPQLKQIELPDEVQNFNSIINNPANQITKEDWQNLMQVYLDYTVRNNQSFYLRIPGNDKIDIFSTVRFATEKPRRRPFNKPKLEEGKISQARIVRYLCALIARDDHSLTINDAQRQYFKVISDVVNALWNTLTSDKYKILQVGQRLNDMGKFVNEKDNAPRFNLNDLCFKLYDDVYLCDTKADAGPHSVCLRPIGNNFKRFSPYLEGGIPVELREELHEQWNVFPYYVGSEKKEGDRKSIEAWAKTHRALLWDHNIWGTDGIFSDRLEDIHAFPNLFIQQEHTAQVDKNVARGLQSKFKDHTINILACSTTMEMGVDLGNLEVVMLSSVPPMPANYKQRAGRSGRNNKIRSACITLCSSDVIGLRTLSNPIEKIINRPVRVPTVDLMSPQVIQRHVNSFLVHSFGVFTDGSNGGRLTQKVADYYTPFEVRISNGKILILKNGTNETDPDDLLGDPKGTMYEKFNILCSKPLDKEIREDLTKLLKGTCYDGNLTQVVKNAQDINDRCYAELRNKLVDYKTAFSGSGKISDRFRIKLKMQYIEVLYKRLLNFWATSRFTPNANMPVNVLTLDLNSNGKKDFFTPMTSSNPSYSLRDAIAQYVPGNSVVVDGVVYSVRGIEVTNMYDDNHKAYKTIYRNSDKTVIDDPNLSNQIRWSVNNANGLEMIQPVGFMPDMNENRTRIMDNNVYTRVSAQLIDADDWPNHVTEPHLFSVRRNNESGNAKILYYNEGKGYGYCFCPRCGRTVVEEEVADKNDPLKFPVEFNPLHAPNKEGQPQKPNYHFAITGKEMRKSCSCSNDISKIKRNVIIGDMIQTDFSEIRIRHKGMNRWMSNRDEEEKLLFTLGMAFTQTLVDILGKERGAVDFAIMPNGHICIFDCNPGGAGYANQMANLLVMNEVIKASKKLLSEAREKQSKDMLLDKFTLRYAKFLDINAALAWIEEEEEVGDTVPQNIKDAFPDTSPSQTTLYDLKKAFAASHQDVVLFADNDYQEWDYEDNENGWQPQFMSHFVMKSHYTSFCILKSKQDNISEPIKAICREIKAWAKGDDIKTISNPWIDKDIYPIAYIDGYLYFMNNKENAQLNIQWGNNTMFFVRTDNPASGASVIDLSYKPSAKLLKLSGDKYREISTCQLGDILQTESGGLIDQFISYAKQNAGTLKISYQDEHLKSIMGIIITLQTIEHIIKQIGSEFDIEFMIEVYKDDRGNADSICANQPSSEKRDAWLTSLTKAWIDDLSYEHGIKGTLVPVVSLNKRTLTHWRVLTITCGKKRLSIYPDGGFINEWNIGRQPNGERFDVETITHDTNIHLFRNKDIKFDIIIEDC</sequence>
<proteinExistence type="predicted"/>
<dbReference type="InterPro" id="IPR001650">
    <property type="entry name" value="Helicase_C-like"/>
</dbReference>
<protein>
    <submittedName>
        <fullName evidence="3">DEAD/DEAH box helicase</fullName>
    </submittedName>
</protein>
<dbReference type="InterPro" id="IPR014001">
    <property type="entry name" value="Helicase_ATP-bd"/>
</dbReference>
<dbReference type="RefSeq" id="WP_117695012.1">
    <property type="nucleotide sequence ID" value="NZ_JBDMVK010000043.1"/>
</dbReference>
<dbReference type="GO" id="GO:0036297">
    <property type="term" value="P:interstrand cross-link repair"/>
    <property type="evidence" value="ECO:0007669"/>
    <property type="project" value="TreeGrafter"/>
</dbReference>
<dbReference type="InterPro" id="IPR011545">
    <property type="entry name" value="DEAD/DEAH_box_helicase_dom"/>
</dbReference>
<dbReference type="GO" id="GO:0043138">
    <property type="term" value="F:3'-5' DNA helicase activity"/>
    <property type="evidence" value="ECO:0007669"/>
    <property type="project" value="TreeGrafter"/>
</dbReference>
<dbReference type="GO" id="GO:0006289">
    <property type="term" value="P:nucleotide-excision repair"/>
    <property type="evidence" value="ECO:0007669"/>
    <property type="project" value="TreeGrafter"/>
</dbReference>
<keyword evidence="3" id="KW-0378">Hydrolase</keyword>
<accession>A0A6I1B1E0</accession>
<evidence type="ECO:0000256" key="2">
    <source>
        <dbReference type="ARBA" id="ARBA00022840"/>
    </source>
</evidence>
<keyword evidence="1" id="KW-0547">Nucleotide-binding</keyword>
<dbReference type="PANTHER" id="PTHR47957">
    <property type="entry name" value="ATP-DEPENDENT HELICASE HRQ1"/>
    <property type="match status" value="1"/>
</dbReference>
<gene>
    <name evidence="3" type="ORF">GAY12_13585</name>
</gene>
<dbReference type="GO" id="GO:0005524">
    <property type="term" value="F:ATP binding"/>
    <property type="evidence" value="ECO:0007669"/>
    <property type="project" value="UniProtKB-KW"/>
</dbReference>
<comment type="caution">
    <text evidence="3">The sequence shown here is derived from an EMBL/GenBank/DDBJ whole genome shotgun (WGS) entry which is preliminary data.</text>
</comment>
<dbReference type="Gene3D" id="3.40.50.300">
    <property type="entry name" value="P-loop containing nucleotide triphosphate hydrolases"/>
    <property type="match status" value="2"/>
</dbReference>
<dbReference type="PANTHER" id="PTHR47957:SF3">
    <property type="entry name" value="ATP-DEPENDENT HELICASE HRQ1"/>
    <property type="match status" value="1"/>
</dbReference>
<dbReference type="InterPro" id="IPR027417">
    <property type="entry name" value="P-loop_NTPase"/>
</dbReference>
<evidence type="ECO:0000313" key="4">
    <source>
        <dbReference type="Proteomes" id="UP000462015"/>
    </source>
</evidence>
<reference evidence="3 4" key="1">
    <citation type="journal article" date="2019" name="Nat. Med.">
        <title>A library of human gut bacterial isolates paired with longitudinal multiomics data enables mechanistic microbiome research.</title>
        <authorList>
            <person name="Poyet M."/>
            <person name="Groussin M."/>
            <person name="Gibbons S.M."/>
            <person name="Avila-Pacheco J."/>
            <person name="Jiang X."/>
            <person name="Kearney S.M."/>
            <person name="Perrotta A.R."/>
            <person name="Berdy B."/>
            <person name="Zhao S."/>
            <person name="Lieberman T.D."/>
            <person name="Swanson P.K."/>
            <person name="Smith M."/>
            <person name="Roesemann S."/>
            <person name="Alexander J.E."/>
            <person name="Rich S.A."/>
            <person name="Livny J."/>
            <person name="Vlamakis H."/>
            <person name="Clish C."/>
            <person name="Bullock K."/>
            <person name="Deik A."/>
            <person name="Scott J."/>
            <person name="Pierce K.A."/>
            <person name="Xavier R.J."/>
            <person name="Alm E.J."/>
        </authorList>
    </citation>
    <scope>NUCLEOTIDE SEQUENCE [LARGE SCALE GENOMIC DNA]</scope>
    <source>
        <strain evidence="3 4">BIOML-A98</strain>
    </source>
</reference>
<dbReference type="Proteomes" id="UP000462015">
    <property type="component" value="Unassembled WGS sequence"/>
</dbReference>
<dbReference type="Pfam" id="PF00271">
    <property type="entry name" value="Helicase_C"/>
    <property type="match status" value="1"/>
</dbReference>
<dbReference type="Pfam" id="PF00270">
    <property type="entry name" value="DEAD"/>
    <property type="match status" value="1"/>
</dbReference>
<dbReference type="PROSITE" id="PS51194">
    <property type="entry name" value="HELICASE_CTER"/>
    <property type="match status" value="1"/>
</dbReference>
<dbReference type="PROSITE" id="PS51192">
    <property type="entry name" value="HELICASE_ATP_BIND_1"/>
    <property type="match status" value="1"/>
</dbReference>
<dbReference type="SMART" id="SM00490">
    <property type="entry name" value="HELICc"/>
    <property type="match status" value="1"/>
</dbReference>
<dbReference type="SMART" id="SM00487">
    <property type="entry name" value="DEXDc"/>
    <property type="match status" value="1"/>
</dbReference>